<sequence length="64" mass="7407">MHFKLKRMRSQILSGHDIPSWVNRLAYFSSCVPFLQRCLPRDWFTPAALQQTVNQNKPDSSGNS</sequence>
<gene>
    <name evidence="1" type="ORF">V9T40_012366</name>
</gene>
<accession>A0AAN9T7N8</accession>
<name>A0AAN9T7N8_9HEMI</name>
<organism evidence="1 2">
    <name type="scientific">Parthenolecanium corni</name>
    <dbReference type="NCBI Taxonomy" id="536013"/>
    <lineage>
        <taxon>Eukaryota</taxon>
        <taxon>Metazoa</taxon>
        <taxon>Ecdysozoa</taxon>
        <taxon>Arthropoda</taxon>
        <taxon>Hexapoda</taxon>
        <taxon>Insecta</taxon>
        <taxon>Pterygota</taxon>
        <taxon>Neoptera</taxon>
        <taxon>Paraneoptera</taxon>
        <taxon>Hemiptera</taxon>
        <taxon>Sternorrhyncha</taxon>
        <taxon>Coccoidea</taxon>
        <taxon>Coccidae</taxon>
        <taxon>Parthenolecanium</taxon>
    </lineage>
</organism>
<comment type="caution">
    <text evidence="1">The sequence shown here is derived from an EMBL/GenBank/DDBJ whole genome shotgun (WGS) entry which is preliminary data.</text>
</comment>
<evidence type="ECO:0000313" key="1">
    <source>
        <dbReference type="EMBL" id="KAK7576080.1"/>
    </source>
</evidence>
<dbReference type="AlphaFoldDB" id="A0AAN9T7N8"/>
<dbReference type="EMBL" id="JBBCAQ010000036">
    <property type="protein sequence ID" value="KAK7576080.1"/>
    <property type="molecule type" value="Genomic_DNA"/>
</dbReference>
<proteinExistence type="predicted"/>
<keyword evidence="2" id="KW-1185">Reference proteome</keyword>
<protein>
    <submittedName>
        <fullName evidence="1">Uncharacterized protein</fullName>
    </submittedName>
</protein>
<evidence type="ECO:0000313" key="2">
    <source>
        <dbReference type="Proteomes" id="UP001367676"/>
    </source>
</evidence>
<reference evidence="1 2" key="1">
    <citation type="submission" date="2024-03" db="EMBL/GenBank/DDBJ databases">
        <title>Adaptation during the transition from Ophiocordyceps entomopathogen to insect associate is accompanied by gene loss and intensified selection.</title>
        <authorList>
            <person name="Ward C.M."/>
            <person name="Onetto C.A."/>
            <person name="Borneman A.R."/>
        </authorList>
    </citation>
    <scope>NUCLEOTIDE SEQUENCE [LARGE SCALE GENOMIC DNA]</scope>
    <source>
        <strain evidence="1">AWRI1</strain>
        <tissue evidence="1">Single Adult Female</tissue>
    </source>
</reference>
<dbReference type="Proteomes" id="UP001367676">
    <property type="component" value="Unassembled WGS sequence"/>
</dbReference>